<feature type="compositionally biased region" description="Low complexity" evidence="1">
    <location>
        <begin position="68"/>
        <end position="111"/>
    </location>
</feature>
<dbReference type="EMBL" id="LK056670">
    <property type="protein sequence ID" value="CDU24432.1"/>
    <property type="molecule type" value="Genomic_DNA"/>
</dbReference>
<reference evidence="2" key="2">
    <citation type="submission" date="2014-06" db="EMBL/GenBank/DDBJ databases">
        <authorList>
            <person name="Ju J."/>
            <person name="Zhang J."/>
        </authorList>
    </citation>
    <scope>NUCLEOTIDE SEQUENCE</scope>
    <source>
        <strain evidence="2">SscI8</strain>
    </source>
</reference>
<feature type="compositionally biased region" description="Low complexity" evidence="1">
    <location>
        <begin position="559"/>
        <end position="585"/>
    </location>
</feature>
<evidence type="ECO:0000313" key="4">
    <source>
        <dbReference type="Proteomes" id="UP000242770"/>
    </source>
</evidence>
<evidence type="ECO:0000313" key="3">
    <source>
        <dbReference type="EMBL" id="CDW98860.1"/>
    </source>
</evidence>
<accession>A0A0F7SCA4</accession>
<reference evidence="3" key="1">
    <citation type="submission" date="2014-06" db="EMBL/GenBank/DDBJ databases">
        <authorList>
            <person name="Berkman J.Paul."/>
        </authorList>
    </citation>
    <scope>NUCLEOTIDE SEQUENCE [LARGE SCALE GENOMIC DNA]</scope>
</reference>
<dbReference type="OrthoDB" id="2556502at2759"/>
<sequence length="695" mass="76131">MPSVVVLIPGTDSDTATQRSASRSPNKQRKPLSLPSSSTPSTSLLSSTSQPRISAALPSALVLLPCPSSSTSRRPLQPSSSSSSLSSSSLLHNHSSSSSSASSNTSEPSSSRSRKGRHDRPIDFSNPFGHDDLYNSFKRVAPSAQDVYICRWRLRDKKGVLDPNGHQYCDAQLMTPDLLARHVLTQHIDQHSASQHPNLKIACKWNSCFNRHYDPAGLASHLVYDHFTQQMGLKYACVSMHCSLKTLLTSYEALDRHHAQYHAGTSLAQLRKLWQPKRPHKDPKRAAKILAAIRKLDAVEKSRPKVPVSANANPRLAPIDPRVRALQQVELKRRFMDPLNVELGDRQEGQPWIRLQKRIEKRIQNEDSKQAASDAIFRAIDYDQNHLDCIAPSFVESTGVPILQAIENGLQNAKLYHAGSSSSSQSPTARKPPDLTLPLPSPEKVCVVLQERGSHSLVESIGPTSLRSIEREMAFDSAITKQLRWADEVLGGSVALKPTSTQHSPLDAQSDGEIDEWEPSLPLDPYHPASRCRFALVEDSASDKPRAVQDPTETAPHVTSSGATSSASSRLTSPSVQSRSSSVTPIFGSDAALDPSRLKREREDDDDATIRLDREPPSSKVKLEEVPYIDLTSCSSDDLDAPAAQQEVRRSSFMFVELEQSARAISSPLGRQASAPRLQKASSTKEAGTRPASVS</sequence>
<organism evidence="3 4">
    <name type="scientific">Sporisorium scitamineum</name>
    <dbReference type="NCBI Taxonomy" id="49012"/>
    <lineage>
        <taxon>Eukaryota</taxon>
        <taxon>Fungi</taxon>
        <taxon>Dikarya</taxon>
        <taxon>Basidiomycota</taxon>
        <taxon>Ustilaginomycotina</taxon>
        <taxon>Ustilaginomycetes</taxon>
        <taxon>Ustilaginales</taxon>
        <taxon>Ustilaginaceae</taxon>
        <taxon>Sporisorium</taxon>
    </lineage>
</organism>
<name>A0A0F7SCA4_9BASI</name>
<keyword evidence="4" id="KW-1185">Reference proteome</keyword>
<feature type="compositionally biased region" description="Polar residues" evidence="1">
    <location>
        <begin position="680"/>
        <end position="695"/>
    </location>
</feature>
<feature type="region of interest" description="Disordered" evidence="1">
    <location>
        <begin position="541"/>
        <end position="625"/>
    </location>
</feature>
<dbReference type="EMBL" id="CCFA01003814">
    <property type="protein sequence ID" value="CDW98860.1"/>
    <property type="molecule type" value="Genomic_DNA"/>
</dbReference>
<proteinExistence type="predicted"/>
<feature type="region of interest" description="Disordered" evidence="1">
    <location>
        <begin position="664"/>
        <end position="695"/>
    </location>
</feature>
<feature type="compositionally biased region" description="Basic and acidic residues" evidence="1">
    <location>
        <begin position="596"/>
        <end position="625"/>
    </location>
</feature>
<feature type="region of interest" description="Disordered" evidence="1">
    <location>
        <begin position="1"/>
        <end position="51"/>
    </location>
</feature>
<feature type="region of interest" description="Disordered" evidence="1">
    <location>
        <begin position="496"/>
        <end position="522"/>
    </location>
</feature>
<reference evidence="4" key="3">
    <citation type="submission" date="2014-06" db="EMBL/GenBank/DDBJ databases">
        <authorList>
            <person name="Berkman P.J."/>
        </authorList>
    </citation>
    <scope>NUCLEOTIDE SEQUENCE [LARGE SCALE GENOMIC DNA]</scope>
</reference>
<feature type="compositionally biased region" description="Low complexity" evidence="1">
    <location>
        <begin position="31"/>
        <end position="51"/>
    </location>
</feature>
<feature type="region of interest" description="Disordered" evidence="1">
    <location>
        <begin position="417"/>
        <end position="438"/>
    </location>
</feature>
<evidence type="ECO:0000256" key="1">
    <source>
        <dbReference type="SAM" id="MobiDB-lite"/>
    </source>
</evidence>
<feature type="region of interest" description="Disordered" evidence="1">
    <location>
        <begin position="68"/>
        <end position="126"/>
    </location>
</feature>
<dbReference type="Proteomes" id="UP000242770">
    <property type="component" value="Unassembled WGS sequence"/>
</dbReference>
<gene>
    <name evidence="3" type="primary">SSCI64030.1</name>
    <name evidence="2" type="ORF">SPSC_03803</name>
</gene>
<feature type="compositionally biased region" description="Polar residues" evidence="1">
    <location>
        <begin position="12"/>
        <end position="25"/>
    </location>
</feature>
<protein>
    <submittedName>
        <fullName evidence="3">Uncharacterized protein</fullName>
    </submittedName>
</protein>
<dbReference type="AlphaFoldDB" id="A0A0F7SCA4"/>
<dbReference type="STRING" id="49012.A0A0F7SCA4"/>
<evidence type="ECO:0000313" key="2">
    <source>
        <dbReference type="EMBL" id="CDU24432.1"/>
    </source>
</evidence>